<dbReference type="Pfam" id="PF13649">
    <property type="entry name" value="Methyltransf_25"/>
    <property type="match status" value="1"/>
</dbReference>
<dbReference type="CDD" id="cd02440">
    <property type="entry name" value="AdoMet_MTases"/>
    <property type="match status" value="1"/>
</dbReference>
<gene>
    <name evidence="2" type="ORF">NK662_16475</name>
</gene>
<dbReference type="GO" id="GO:0032259">
    <property type="term" value="P:methylation"/>
    <property type="evidence" value="ECO:0007669"/>
    <property type="project" value="UniProtKB-KW"/>
</dbReference>
<keyword evidence="3" id="KW-1185">Reference proteome</keyword>
<comment type="caution">
    <text evidence="2">The sequence shown here is derived from an EMBL/GenBank/DDBJ whole genome shotgun (WGS) entry which is preliminary data.</text>
</comment>
<evidence type="ECO:0000259" key="1">
    <source>
        <dbReference type="Pfam" id="PF13649"/>
    </source>
</evidence>
<dbReference type="EMBL" id="JANCLT010000009">
    <property type="protein sequence ID" value="MCP8970119.1"/>
    <property type="molecule type" value="Genomic_DNA"/>
</dbReference>
<keyword evidence="2" id="KW-0489">Methyltransferase</keyword>
<organism evidence="2 3">
    <name type="scientific">Ectobacillus ponti</name>
    <dbReference type="NCBI Taxonomy" id="2961894"/>
    <lineage>
        <taxon>Bacteria</taxon>
        <taxon>Bacillati</taxon>
        <taxon>Bacillota</taxon>
        <taxon>Bacilli</taxon>
        <taxon>Bacillales</taxon>
        <taxon>Bacillaceae</taxon>
        <taxon>Ectobacillus</taxon>
    </lineage>
</organism>
<accession>A0AA42BS22</accession>
<dbReference type="Gene3D" id="3.40.50.150">
    <property type="entry name" value="Vaccinia Virus protein VP39"/>
    <property type="match status" value="1"/>
</dbReference>
<dbReference type="InterPro" id="IPR029063">
    <property type="entry name" value="SAM-dependent_MTases_sf"/>
</dbReference>
<dbReference type="InterPro" id="IPR041698">
    <property type="entry name" value="Methyltransf_25"/>
</dbReference>
<keyword evidence="2" id="KW-0808">Transferase</keyword>
<dbReference type="AlphaFoldDB" id="A0AA42BS22"/>
<dbReference type="GO" id="GO:0008168">
    <property type="term" value="F:methyltransferase activity"/>
    <property type="evidence" value="ECO:0007669"/>
    <property type="project" value="UniProtKB-KW"/>
</dbReference>
<protein>
    <submittedName>
        <fullName evidence="2">Class I SAM-dependent methyltransferase</fullName>
    </submittedName>
</protein>
<dbReference type="RefSeq" id="WP_254760036.1">
    <property type="nucleotide sequence ID" value="NZ_JANCLT010000009.1"/>
</dbReference>
<evidence type="ECO:0000313" key="3">
    <source>
        <dbReference type="Proteomes" id="UP001156102"/>
    </source>
</evidence>
<evidence type="ECO:0000313" key="2">
    <source>
        <dbReference type="EMBL" id="MCP8970119.1"/>
    </source>
</evidence>
<feature type="domain" description="Methyltransferase" evidence="1">
    <location>
        <begin position="44"/>
        <end position="139"/>
    </location>
</feature>
<dbReference type="PANTHER" id="PTHR43464">
    <property type="entry name" value="METHYLTRANSFERASE"/>
    <property type="match status" value="1"/>
</dbReference>
<reference evidence="2" key="1">
    <citation type="submission" date="2022-07" db="EMBL/GenBank/DDBJ databases">
        <authorList>
            <person name="Li W.-J."/>
            <person name="Deng Q.-Q."/>
        </authorList>
    </citation>
    <scope>NUCLEOTIDE SEQUENCE</scope>
    <source>
        <strain evidence="2">SYSU M60031</strain>
    </source>
</reference>
<dbReference type="SUPFAM" id="SSF53335">
    <property type="entry name" value="S-adenosyl-L-methionine-dependent methyltransferases"/>
    <property type="match status" value="1"/>
</dbReference>
<sequence>MSHDLKLKSYWNNRYETGAIWGEDACPSAVLAQECFREHAVRSVLVPGCGYGRNSLYLAQQGFDVVAYDISDIAIAYAAEQAGRQSLPLNYETGSLFDPAFLGEKQFDAIYLSNIIHLFMKEQREQVLDIMTSLLKPGGILAFSVVSIYDTGNYGKGEEVEPNTFMKHKDKLLHCYDEQELDDMLKPHYEFLKKCLHTQVEPDPSGELEELKLWFVAARRK</sequence>
<name>A0AA42BS22_9BACI</name>
<dbReference type="Proteomes" id="UP001156102">
    <property type="component" value="Unassembled WGS sequence"/>
</dbReference>
<proteinExistence type="predicted"/>